<keyword evidence="2" id="KW-0378">Hydrolase</keyword>
<evidence type="ECO:0000256" key="3">
    <source>
        <dbReference type="ARBA" id="ARBA00022833"/>
    </source>
</evidence>
<dbReference type="VEuPathDB" id="ToxoDB:CSUI_010816"/>
<proteinExistence type="inferred from homology"/>
<keyword evidence="3" id="KW-0862">Zinc</keyword>
<dbReference type="GO" id="GO:0006207">
    <property type="term" value="P:'de novo' pyrimidine nucleobase biosynthetic process"/>
    <property type="evidence" value="ECO:0007669"/>
    <property type="project" value="TreeGrafter"/>
</dbReference>
<keyword evidence="1" id="KW-0479">Metal-binding</keyword>
<dbReference type="GO" id="GO:0004151">
    <property type="term" value="F:dihydroorotase activity"/>
    <property type="evidence" value="ECO:0007669"/>
    <property type="project" value="InterPro"/>
</dbReference>
<dbReference type="GO" id="GO:0046872">
    <property type="term" value="F:metal ion binding"/>
    <property type="evidence" value="ECO:0007669"/>
    <property type="project" value="UniProtKB-KW"/>
</dbReference>
<keyword evidence="6" id="KW-1185">Reference proteome</keyword>
<dbReference type="Proteomes" id="UP000221165">
    <property type="component" value="Unassembled WGS sequence"/>
</dbReference>
<dbReference type="GO" id="GO:0005737">
    <property type="term" value="C:cytoplasm"/>
    <property type="evidence" value="ECO:0007669"/>
    <property type="project" value="TreeGrafter"/>
</dbReference>
<comment type="caution">
    <text evidence="5">The sequence shown here is derived from an EMBL/GenBank/DDBJ whole genome shotgun (WGS) entry which is preliminary data.</text>
</comment>
<dbReference type="HAMAP" id="MF_00219">
    <property type="entry name" value="PyrC_classII"/>
    <property type="match status" value="1"/>
</dbReference>
<reference evidence="5 6" key="1">
    <citation type="journal article" date="2017" name="Int. J. Parasitol.">
        <title>The genome of the protozoan parasite Cystoisospora suis and a reverse vaccinology approach to identify vaccine candidates.</title>
        <authorList>
            <person name="Palmieri N."/>
            <person name="Shrestha A."/>
            <person name="Ruttkowski B."/>
            <person name="Beck T."/>
            <person name="Vogl C."/>
            <person name="Tomley F."/>
            <person name="Blake D.P."/>
            <person name="Joachim A."/>
        </authorList>
    </citation>
    <scope>NUCLEOTIDE SEQUENCE [LARGE SCALE GENOMIC DNA]</scope>
    <source>
        <strain evidence="5 6">Wien I</strain>
    </source>
</reference>
<dbReference type="Gene3D" id="3.20.20.140">
    <property type="entry name" value="Metal-dependent hydrolases"/>
    <property type="match status" value="1"/>
</dbReference>
<dbReference type="InterPro" id="IPR004721">
    <property type="entry name" value="DHOdimr"/>
</dbReference>
<dbReference type="RefSeq" id="XP_067917107.1">
    <property type="nucleotide sequence ID" value="XM_068070917.1"/>
</dbReference>
<gene>
    <name evidence="5" type="ORF">CSUI_010816</name>
</gene>
<dbReference type="UniPathway" id="UPA00070">
    <property type="reaction ID" value="UER00117"/>
</dbReference>
<dbReference type="PROSITE" id="PS00483">
    <property type="entry name" value="DIHYDROOROTASE_2"/>
    <property type="match status" value="1"/>
</dbReference>
<dbReference type="InterPro" id="IPR032466">
    <property type="entry name" value="Metal_Hydrolase"/>
</dbReference>
<dbReference type="PIRSF" id="PIRSF001237">
    <property type="entry name" value="DHOdimr"/>
    <property type="match status" value="1"/>
</dbReference>
<dbReference type="CDD" id="cd01294">
    <property type="entry name" value="DHOase"/>
    <property type="match status" value="1"/>
</dbReference>
<dbReference type="SUPFAM" id="SSF51556">
    <property type="entry name" value="Metallo-dependent hydrolases"/>
    <property type="match status" value="1"/>
</dbReference>
<dbReference type="PANTHER" id="PTHR43137:SF1">
    <property type="entry name" value="DIHYDROOROTASE"/>
    <property type="match status" value="1"/>
</dbReference>
<protein>
    <submittedName>
        <fullName evidence="5">Dihydroorotase</fullName>
    </submittedName>
</protein>
<accession>A0A2C6KG68</accession>
<dbReference type="GO" id="GO:0044205">
    <property type="term" value="P:'de novo' UMP biosynthetic process"/>
    <property type="evidence" value="ECO:0007669"/>
    <property type="project" value="UniProtKB-UniPathway"/>
</dbReference>
<dbReference type="OrthoDB" id="1670005at2759"/>
<evidence type="ECO:0000313" key="5">
    <source>
        <dbReference type="EMBL" id="PHJ15373.1"/>
    </source>
</evidence>
<evidence type="ECO:0000313" key="6">
    <source>
        <dbReference type="Proteomes" id="UP000221165"/>
    </source>
</evidence>
<evidence type="ECO:0000256" key="1">
    <source>
        <dbReference type="ARBA" id="ARBA00022723"/>
    </source>
</evidence>
<organism evidence="5 6">
    <name type="scientific">Cystoisospora suis</name>
    <dbReference type="NCBI Taxonomy" id="483139"/>
    <lineage>
        <taxon>Eukaryota</taxon>
        <taxon>Sar</taxon>
        <taxon>Alveolata</taxon>
        <taxon>Apicomplexa</taxon>
        <taxon>Conoidasida</taxon>
        <taxon>Coccidia</taxon>
        <taxon>Eucoccidiorida</taxon>
        <taxon>Eimeriorina</taxon>
        <taxon>Sarcocystidae</taxon>
        <taxon>Cystoisospora</taxon>
    </lineage>
</organism>
<dbReference type="InterPro" id="IPR002195">
    <property type="entry name" value="Dihydroorotase_CS"/>
</dbReference>
<dbReference type="AlphaFoldDB" id="A0A2C6KG68"/>
<sequence length="389" mass="42895">MEPEASVGKQGFVMPLASDMHTHLRQGKMTEFVTPMVRLGGCRRVLVMPNTEPPITTCAQAAAYREKLQQIDNSVEYLMTLYLSRDVSAEDLKTNAKACHVVGVKSYPRGVTTNSENGVESYEDYYSLFEVMSEQALTLHLHGEVPGAGPLEAEELFLPTFEQLHSRFPSLRIVLEHVSTASAIRAVRSKPPNVAATITPHHLMLTIDDVLKPDAITSASSPRDAPTCCSADAVAQPHNFCKPLAKTKEDREALRQVVRDGDSHFFLGSDSAPHPRSRKEASRPAAGVFTQPLLLSYLADFFTRLGCIRNLRKFTGVNAAKFFGFSDAGLAEGRDCAVIEPSPQMVPDVYLLPSDKTEGVVPFMAGQQLQFTVTIQPYDRSKFTMYELL</sequence>
<keyword evidence="4" id="KW-0665">Pyrimidine biosynthesis</keyword>
<evidence type="ECO:0000256" key="4">
    <source>
        <dbReference type="ARBA" id="ARBA00022975"/>
    </source>
</evidence>
<dbReference type="EMBL" id="MIGC01008424">
    <property type="protein sequence ID" value="PHJ15373.1"/>
    <property type="molecule type" value="Genomic_DNA"/>
</dbReference>
<dbReference type="GeneID" id="94434128"/>
<evidence type="ECO:0000256" key="2">
    <source>
        <dbReference type="ARBA" id="ARBA00022801"/>
    </source>
</evidence>
<dbReference type="PANTHER" id="PTHR43137">
    <property type="entry name" value="DIHYDROOROTASE"/>
    <property type="match status" value="1"/>
</dbReference>
<name>A0A2C6KG68_9APIC</name>